<proteinExistence type="predicted"/>
<comment type="caution">
    <text evidence="1">The sequence shown here is derived from an EMBL/GenBank/DDBJ whole genome shotgun (WGS) entry which is preliminary data.</text>
</comment>
<dbReference type="AlphaFoldDB" id="A0A8S1B8T2"/>
<dbReference type="Proteomes" id="UP000494106">
    <property type="component" value="Unassembled WGS sequence"/>
</dbReference>
<keyword evidence="2" id="KW-1185">Reference proteome</keyword>
<evidence type="ECO:0000313" key="2">
    <source>
        <dbReference type="Proteomes" id="UP000494106"/>
    </source>
</evidence>
<evidence type="ECO:0000313" key="1">
    <source>
        <dbReference type="EMBL" id="CAB3254637.1"/>
    </source>
</evidence>
<gene>
    <name evidence="1" type="ORF">APLA_LOCUS14597</name>
</gene>
<dbReference type="EMBL" id="CADEBC010000566">
    <property type="protein sequence ID" value="CAB3254637.1"/>
    <property type="molecule type" value="Genomic_DNA"/>
</dbReference>
<accession>A0A8S1B8T2</accession>
<dbReference type="OrthoDB" id="7071878at2759"/>
<protein>
    <submittedName>
        <fullName evidence="1">Uncharacterized protein</fullName>
    </submittedName>
</protein>
<organism evidence="1 2">
    <name type="scientific">Arctia plantaginis</name>
    <name type="common">Wood tiger moth</name>
    <name type="synonym">Phalaena plantaginis</name>
    <dbReference type="NCBI Taxonomy" id="874455"/>
    <lineage>
        <taxon>Eukaryota</taxon>
        <taxon>Metazoa</taxon>
        <taxon>Ecdysozoa</taxon>
        <taxon>Arthropoda</taxon>
        <taxon>Hexapoda</taxon>
        <taxon>Insecta</taxon>
        <taxon>Pterygota</taxon>
        <taxon>Neoptera</taxon>
        <taxon>Endopterygota</taxon>
        <taxon>Lepidoptera</taxon>
        <taxon>Glossata</taxon>
        <taxon>Ditrysia</taxon>
        <taxon>Noctuoidea</taxon>
        <taxon>Erebidae</taxon>
        <taxon>Arctiinae</taxon>
        <taxon>Arctia</taxon>
    </lineage>
</organism>
<sequence length="320" mass="36301">MARIPIQLVFGILLFRENITKSRHEAASVLHGINVSGLGIYRAEYDIVNLLLPLDNVNFNEYEEKESDSNLLFFVLADNENGQKIDKGLFALKQGKVTKLLDYGRDAAAGNDETNIYFGAKDGLYFYNQEDNKAEKYGNITDSIISIAKFNGSDIIYILTEDHILYKVTQGGMRKEKIEEAVNAQKIVLDYKNNLYYYTTDKHVYILGPDGAKKVTGLVEEPAYIDILRPPLVVGDGIPVILDHAVYMVSSDGTSKISDYEFEIRPTAFSLDATLIQYFAYNKKIYEYNILSLLFHQLTDDSVNNVSDHQYVDFSEEMSR</sequence>
<name>A0A8S1B8T2_ARCPL</name>
<reference evidence="1 2" key="1">
    <citation type="submission" date="2020-04" db="EMBL/GenBank/DDBJ databases">
        <authorList>
            <person name="Wallbank WR R."/>
            <person name="Pardo Diaz C."/>
            <person name="Kozak K."/>
            <person name="Martin S."/>
            <person name="Jiggins C."/>
            <person name="Moest M."/>
            <person name="Warren A I."/>
            <person name="Byers J.R.P. K."/>
            <person name="Montejo-Kovacevich G."/>
            <person name="Yen C E."/>
        </authorList>
    </citation>
    <scope>NUCLEOTIDE SEQUENCE [LARGE SCALE GENOMIC DNA]</scope>
</reference>
<dbReference type="SUPFAM" id="SSF69304">
    <property type="entry name" value="Tricorn protease N-terminal domain"/>
    <property type="match status" value="1"/>
</dbReference>